<sequence>MHELESEYQDELLELYGETETEREREREREIERETERERVEVEHKSEIDRLVALHGTVTRDLNTQLETERNKTAELLARLDALSLAEGHSV</sequence>
<gene>
    <name evidence="2" type="ORF">KIPB_013490</name>
</gene>
<dbReference type="EMBL" id="BDIP01006437">
    <property type="protein sequence ID" value="GIQ90627.1"/>
    <property type="molecule type" value="Genomic_DNA"/>
</dbReference>
<dbReference type="Proteomes" id="UP000265618">
    <property type="component" value="Unassembled WGS sequence"/>
</dbReference>
<evidence type="ECO:0000256" key="1">
    <source>
        <dbReference type="SAM" id="MobiDB-lite"/>
    </source>
</evidence>
<name>A0A9K3GPK9_9EUKA</name>
<evidence type="ECO:0000313" key="3">
    <source>
        <dbReference type="Proteomes" id="UP000265618"/>
    </source>
</evidence>
<proteinExistence type="predicted"/>
<feature type="region of interest" description="Disordered" evidence="1">
    <location>
        <begin position="1"/>
        <end position="32"/>
    </location>
</feature>
<dbReference type="AlphaFoldDB" id="A0A9K3GPK9"/>
<evidence type="ECO:0000313" key="2">
    <source>
        <dbReference type="EMBL" id="GIQ90627.1"/>
    </source>
</evidence>
<accession>A0A9K3GPK9</accession>
<protein>
    <submittedName>
        <fullName evidence="2">Uncharacterized protein</fullName>
    </submittedName>
</protein>
<comment type="caution">
    <text evidence="2">The sequence shown here is derived from an EMBL/GenBank/DDBJ whole genome shotgun (WGS) entry which is preliminary data.</text>
</comment>
<feature type="compositionally biased region" description="Basic and acidic residues" evidence="1">
    <location>
        <begin position="20"/>
        <end position="32"/>
    </location>
</feature>
<feature type="compositionally biased region" description="Acidic residues" evidence="1">
    <location>
        <begin position="1"/>
        <end position="19"/>
    </location>
</feature>
<organism evidence="2 3">
    <name type="scientific">Kipferlia bialata</name>
    <dbReference type="NCBI Taxonomy" id="797122"/>
    <lineage>
        <taxon>Eukaryota</taxon>
        <taxon>Metamonada</taxon>
        <taxon>Carpediemonas-like organisms</taxon>
        <taxon>Kipferlia</taxon>
    </lineage>
</organism>
<keyword evidence="3" id="KW-1185">Reference proteome</keyword>
<reference evidence="2 3" key="1">
    <citation type="journal article" date="2018" name="PLoS ONE">
        <title>The draft genome of Kipferlia bialata reveals reductive genome evolution in fornicate parasites.</title>
        <authorList>
            <person name="Tanifuji G."/>
            <person name="Takabayashi S."/>
            <person name="Kume K."/>
            <person name="Takagi M."/>
            <person name="Nakayama T."/>
            <person name="Kamikawa R."/>
            <person name="Inagaki Y."/>
            <person name="Hashimoto T."/>
        </authorList>
    </citation>
    <scope>NUCLEOTIDE SEQUENCE [LARGE SCALE GENOMIC DNA]</scope>
    <source>
        <strain evidence="2">NY0173</strain>
    </source>
</reference>